<feature type="signal peptide" evidence="5">
    <location>
        <begin position="1"/>
        <end position="26"/>
    </location>
</feature>
<dbReference type="PANTHER" id="PTHR48043:SF159">
    <property type="entry name" value="EG:EG0003.4 PROTEIN-RELATED"/>
    <property type="match status" value="1"/>
</dbReference>
<organism evidence="6 7">
    <name type="scientific">Lucilia cuprina</name>
    <name type="common">Green bottle fly</name>
    <name type="synonym">Australian sheep blowfly</name>
    <dbReference type="NCBI Taxonomy" id="7375"/>
    <lineage>
        <taxon>Eukaryota</taxon>
        <taxon>Metazoa</taxon>
        <taxon>Ecdysozoa</taxon>
        <taxon>Arthropoda</taxon>
        <taxon>Hexapoda</taxon>
        <taxon>Insecta</taxon>
        <taxon>Pterygota</taxon>
        <taxon>Neoptera</taxon>
        <taxon>Endopterygota</taxon>
        <taxon>Diptera</taxon>
        <taxon>Brachycera</taxon>
        <taxon>Muscomorpha</taxon>
        <taxon>Oestroidea</taxon>
        <taxon>Calliphoridae</taxon>
        <taxon>Luciliinae</taxon>
        <taxon>Lucilia</taxon>
    </lineage>
</organism>
<dbReference type="CDD" id="cd03784">
    <property type="entry name" value="GT1_Gtf-like"/>
    <property type="match status" value="2"/>
</dbReference>
<dbReference type="Pfam" id="PF00201">
    <property type="entry name" value="UDPGT"/>
    <property type="match status" value="2"/>
</dbReference>
<dbReference type="STRING" id="7375.A0A0L0CTZ7"/>
<reference evidence="6 7" key="1">
    <citation type="journal article" date="2015" name="Nat. Commun.">
        <title>Lucilia cuprina genome unlocks parasitic fly biology to underpin future interventions.</title>
        <authorList>
            <person name="Anstead C.A."/>
            <person name="Korhonen P.K."/>
            <person name="Young N.D."/>
            <person name="Hall R.S."/>
            <person name="Jex A.R."/>
            <person name="Murali S.C."/>
            <person name="Hughes D.S."/>
            <person name="Lee S.F."/>
            <person name="Perry T."/>
            <person name="Stroehlein A.J."/>
            <person name="Ansell B.R."/>
            <person name="Breugelmans B."/>
            <person name="Hofmann A."/>
            <person name="Qu J."/>
            <person name="Dugan S."/>
            <person name="Lee S.L."/>
            <person name="Chao H."/>
            <person name="Dinh H."/>
            <person name="Han Y."/>
            <person name="Doddapaneni H.V."/>
            <person name="Worley K.C."/>
            <person name="Muzny D.M."/>
            <person name="Ioannidis P."/>
            <person name="Waterhouse R.M."/>
            <person name="Zdobnov E.M."/>
            <person name="James P.J."/>
            <person name="Bagnall N.H."/>
            <person name="Kotze A.C."/>
            <person name="Gibbs R.A."/>
            <person name="Richards S."/>
            <person name="Batterham P."/>
            <person name="Gasser R.B."/>
        </authorList>
    </citation>
    <scope>NUCLEOTIDE SEQUENCE [LARGE SCALE GENOMIC DNA]</scope>
    <source>
        <strain evidence="6 7">LS</strain>
        <tissue evidence="6">Full body</tissue>
    </source>
</reference>
<comment type="caution">
    <text evidence="6">The sequence shown here is derived from an EMBL/GenBank/DDBJ whole genome shotgun (WGS) entry which is preliminary data.</text>
</comment>
<keyword evidence="4" id="KW-0812">Transmembrane</keyword>
<keyword evidence="4" id="KW-0472">Membrane</keyword>
<evidence type="ECO:0000256" key="3">
    <source>
        <dbReference type="ARBA" id="ARBA00022679"/>
    </source>
</evidence>
<proteinExistence type="inferred from homology"/>
<feature type="chain" id="PRO_5005536891" description="UDP-glycosyltransferases domain-containing protein" evidence="5">
    <location>
        <begin position="27"/>
        <end position="1069"/>
    </location>
</feature>
<dbReference type="InterPro" id="IPR050271">
    <property type="entry name" value="UDP-glycosyltransferase"/>
</dbReference>
<dbReference type="AlphaFoldDB" id="A0A0L0CTZ7"/>
<feature type="transmembrane region" description="Helical" evidence="4">
    <location>
        <begin position="496"/>
        <end position="518"/>
    </location>
</feature>
<evidence type="ECO:0000256" key="2">
    <source>
        <dbReference type="ARBA" id="ARBA00022676"/>
    </source>
</evidence>
<dbReference type="GO" id="GO:0008194">
    <property type="term" value="F:UDP-glycosyltransferase activity"/>
    <property type="evidence" value="ECO:0007669"/>
    <property type="project" value="InterPro"/>
</dbReference>
<feature type="transmembrane region" description="Helical" evidence="4">
    <location>
        <begin position="1022"/>
        <end position="1049"/>
    </location>
</feature>
<dbReference type="Gene3D" id="3.40.50.2000">
    <property type="entry name" value="Glycogen Phosphorylase B"/>
    <property type="match status" value="4"/>
</dbReference>
<dbReference type="InterPro" id="IPR002213">
    <property type="entry name" value="UDP_glucos_trans"/>
</dbReference>
<evidence type="ECO:0000256" key="4">
    <source>
        <dbReference type="SAM" id="Phobius"/>
    </source>
</evidence>
<feature type="transmembrane region" description="Helical" evidence="4">
    <location>
        <begin position="530"/>
        <end position="547"/>
    </location>
</feature>
<name>A0A0L0CTZ7_LUCCU</name>
<evidence type="ECO:0000313" key="7">
    <source>
        <dbReference type="Proteomes" id="UP000037069"/>
    </source>
</evidence>
<dbReference type="EMBL" id="JRES01000022">
    <property type="protein sequence ID" value="KNC34854.1"/>
    <property type="molecule type" value="Genomic_DNA"/>
</dbReference>
<comment type="similarity">
    <text evidence="1">Belongs to the UDP-glycosyltransferase family.</text>
</comment>
<protein>
    <recommendedName>
        <fullName evidence="8">UDP-glycosyltransferases domain-containing protein</fullName>
    </recommendedName>
</protein>
<keyword evidence="5" id="KW-0732">Signal</keyword>
<dbReference type="FunFam" id="3.40.50.2000:FF:000050">
    <property type="entry name" value="UDP-glucuronosyltransferase"/>
    <property type="match status" value="2"/>
</dbReference>
<dbReference type="SUPFAM" id="SSF53756">
    <property type="entry name" value="UDP-Glycosyltransferase/glycogen phosphorylase"/>
    <property type="match status" value="2"/>
</dbReference>
<sequence>MGPKKVTFLSILLTVCVTWQIGQVDSANILGLFTSHSPSHLIVHMSVVKALAERGHNITVVASQVPKVKHDKIHFIIIPPTEEQEQILNKEVSGMALKKNNIFTTVSNFFGSLKLLIDMQADVLKHPRFTALYENPDTKFDLVIVGYFMNSFEYGVAAKFKVPLVISWSASSMLLSDIMVGNPSEVSYVPGMNMAVKLGEKMTFLERIQNFFSNLFFHLVKELLDIRMRSFYHDLFPTDGSFPSLSEMEKNISLVFCNGHFSEGPIRPNVPAVVEIGGIQVKDTPDPLPEDIAKFLDSANETGAILFSLGSNLQGSSIKPETATYIFNVLSNLKQKVIWKWEDLKNTPGKSNNILYKKWMPQDDILAHPNIKLFITHAGKGGVAEAQYHGVPMVALPVFADQHGNAMKMVANGYGKYLELLTLTEDPFREAILDVLNNPQYRENVQRFSQLYRDRPLTARETVVFWTEYVLRHYGAAHMQSPLVHMNFIESHNLDVYLFIMIILYVAGTNFSSFSKIVRTSTRAMTRKSLAAAFGILLTICFLTWQVPQVNGANILGIFTSHSTSHLIIHMSVAKVLAERGHNVTIVASQEPKVKHDKINMIIIPPSSEVEELIGKAMKGMATQKTTFFTTVGNFFGSLKPMIDMQADMLKDPRFTALYENPDTKFDLIIMGYFMNSFVLGMGARFKAPLVISWMGPPMILSDIFVGNPSEVSYVPDMNMSVKVGEKMTFLQRLQNLFMNMFFRLFKQILDIRMRHFYSELYPTDGSFPSLSDMEKNVSLIFCNSHFTEGPIRPNVPAVVEIGGIQVKDKPEPLPEDIAKFLDSANKTGAILFSLGSNLRGSSIKPETTTHIFNVLSKLKQKVIWKWEDLNKTPGKSPNILYKKWMPQDDILAHPNVKLFITHAGKGGVAEAQYHGVPMVALPVFADQHGNAKKLVDAGYGKDLELLKLTEESLYAAIVEVLNNPEYTKNVQTFSKLYRDRPLTARENVAFWAEYVIRHHGAAHMQSPLVHMTTIESLNLDIYLLLSMIIYIIYRLLKLLVLCVVCKLCRNSSKTITKKAKKSKKVKAQ</sequence>
<evidence type="ECO:0000256" key="5">
    <source>
        <dbReference type="SAM" id="SignalP"/>
    </source>
</evidence>
<gene>
    <name evidence="6" type="ORF">FF38_02228</name>
</gene>
<evidence type="ECO:0000256" key="1">
    <source>
        <dbReference type="ARBA" id="ARBA00009995"/>
    </source>
</evidence>
<keyword evidence="4" id="KW-1133">Transmembrane helix</keyword>
<evidence type="ECO:0000313" key="6">
    <source>
        <dbReference type="EMBL" id="KNC34854.1"/>
    </source>
</evidence>
<dbReference type="PANTHER" id="PTHR48043">
    <property type="entry name" value="EG:EG0003.4 PROTEIN-RELATED"/>
    <property type="match status" value="1"/>
</dbReference>
<keyword evidence="2" id="KW-0328">Glycosyltransferase</keyword>
<keyword evidence="3" id="KW-0808">Transferase</keyword>
<dbReference type="OrthoDB" id="5835829at2759"/>
<dbReference type="Proteomes" id="UP000037069">
    <property type="component" value="Unassembled WGS sequence"/>
</dbReference>
<dbReference type="OMA" id="LYKKWMP"/>
<accession>A0A0L0CTZ7</accession>
<evidence type="ECO:0008006" key="8">
    <source>
        <dbReference type="Google" id="ProtNLM"/>
    </source>
</evidence>
<keyword evidence="7" id="KW-1185">Reference proteome</keyword>